<evidence type="ECO:0000313" key="4">
    <source>
        <dbReference type="Proteomes" id="UP000199679"/>
    </source>
</evidence>
<feature type="chain" id="PRO_5009266689" description="YXWGXW repeat-containing protein" evidence="2">
    <location>
        <begin position="23"/>
        <end position="221"/>
    </location>
</feature>
<organism evidence="3 4">
    <name type="scientific">Mucilaginibacter mallensis</name>
    <dbReference type="NCBI Taxonomy" id="652787"/>
    <lineage>
        <taxon>Bacteria</taxon>
        <taxon>Pseudomonadati</taxon>
        <taxon>Bacteroidota</taxon>
        <taxon>Sphingobacteriia</taxon>
        <taxon>Sphingobacteriales</taxon>
        <taxon>Sphingobacteriaceae</taxon>
        <taxon>Mucilaginibacter</taxon>
    </lineage>
</organism>
<proteinExistence type="predicted"/>
<dbReference type="EMBL" id="LT629740">
    <property type="protein sequence ID" value="SDT22301.1"/>
    <property type="molecule type" value="Genomic_DNA"/>
</dbReference>
<evidence type="ECO:0000313" key="3">
    <source>
        <dbReference type="EMBL" id="SDT22301.1"/>
    </source>
</evidence>
<reference evidence="3 4" key="1">
    <citation type="submission" date="2016-10" db="EMBL/GenBank/DDBJ databases">
        <authorList>
            <person name="de Groot N.N."/>
        </authorList>
    </citation>
    <scope>NUCLEOTIDE SEQUENCE [LARGE SCALE GENOMIC DNA]</scope>
    <source>
        <strain evidence="3 4">MP1X4</strain>
    </source>
</reference>
<gene>
    <name evidence="3" type="ORF">SAMN05216490_2779</name>
</gene>
<feature type="region of interest" description="Disordered" evidence="1">
    <location>
        <begin position="160"/>
        <end position="221"/>
    </location>
</feature>
<keyword evidence="4" id="KW-1185">Reference proteome</keyword>
<evidence type="ECO:0000256" key="1">
    <source>
        <dbReference type="SAM" id="MobiDB-lite"/>
    </source>
</evidence>
<evidence type="ECO:0000256" key="2">
    <source>
        <dbReference type="SAM" id="SignalP"/>
    </source>
</evidence>
<dbReference type="OrthoDB" id="799522at2"/>
<dbReference type="Proteomes" id="UP000199679">
    <property type="component" value="Chromosome I"/>
</dbReference>
<feature type="compositionally biased region" description="Low complexity" evidence="1">
    <location>
        <begin position="173"/>
        <end position="198"/>
    </location>
</feature>
<feature type="signal peptide" evidence="2">
    <location>
        <begin position="1"/>
        <end position="22"/>
    </location>
</feature>
<dbReference type="AlphaFoldDB" id="A0A1H1YLP4"/>
<feature type="compositionally biased region" description="Basic and acidic residues" evidence="1">
    <location>
        <begin position="199"/>
        <end position="221"/>
    </location>
</feature>
<name>A0A1H1YLP4_MUCMA</name>
<accession>A0A1H1YLP4</accession>
<dbReference type="STRING" id="652787.SAMN05216490_2779"/>
<sequence length="221" mass="26218">MKKLVLLSAIAISGLFYNTANAQIRIHLGINLFPHHIYVRPAVVDVQPAPVVYTDNAPADYNSDDDYYYLPDVNAYYNVAQQCYYYNDGDNWISAAYLPGEYRNYDWMHARRFEVRSPRPYLHNDLYMNRYHGANYQWAHRDDHFQGGYANHFNGGDQHFDNRGGYAQHFDNRNQNNYNQQYNQNRDNRGQQFNQNRGNRGDDQQRVAQNDRGHDFGRRRF</sequence>
<protein>
    <recommendedName>
        <fullName evidence="5">YXWGXW repeat-containing protein</fullName>
    </recommendedName>
</protein>
<keyword evidence="2" id="KW-0732">Signal</keyword>
<evidence type="ECO:0008006" key="5">
    <source>
        <dbReference type="Google" id="ProtNLM"/>
    </source>
</evidence>
<dbReference type="RefSeq" id="WP_091373772.1">
    <property type="nucleotide sequence ID" value="NZ_LT629740.1"/>
</dbReference>